<dbReference type="RefSeq" id="WP_073057903.1">
    <property type="nucleotide sequence ID" value="NZ_FQUP01000006.1"/>
</dbReference>
<reference evidence="1 2" key="1">
    <citation type="submission" date="2016-11" db="EMBL/GenBank/DDBJ databases">
        <authorList>
            <person name="Jaros S."/>
            <person name="Januszkiewicz K."/>
            <person name="Wedrychowicz H."/>
        </authorList>
    </citation>
    <scope>NUCLEOTIDE SEQUENCE [LARGE SCALE GENOMIC DNA]</scope>
    <source>
        <strain evidence="1 2">DSM 19436</strain>
    </source>
</reference>
<accession>A0A1M5LMC6</accession>
<dbReference type="EMBL" id="FQUP01000006">
    <property type="protein sequence ID" value="SHG66254.1"/>
    <property type="molecule type" value="Genomic_DNA"/>
</dbReference>
<dbReference type="AlphaFoldDB" id="A0A1M5LMC6"/>
<dbReference type="SUPFAM" id="SSF52540">
    <property type="entry name" value="P-loop containing nucleoside triphosphate hydrolases"/>
    <property type="match status" value="1"/>
</dbReference>
<dbReference type="InterPro" id="IPR017026">
    <property type="entry name" value="ImuA"/>
</dbReference>
<dbReference type="PIRSF" id="PIRSF034285">
    <property type="entry name" value="UCP034285"/>
    <property type="match status" value="1"/>
</dbReference>
<dbReference type="Proteomes" id="UP000184485">
    <property type="component" value="Unassembled WGS sequence"/>
</dbReference>
<proteinExistence type="predicted"/>
<organism evidence="1 2">
    <name type="scientific">Kaistia soli DSM 19436</name>
    <dbReference type="NCBI Taxonomy" id="1122133"/>
    <lineage>
        <taxon>Bacteria</taxon>
        <taxon>Pseudomonadati</taxon>
        <taxon>Pseudomonadota</taxon>
        <taxon>Alphaproteobacteria</taxon>
        <taxon>Hyphomicrobiales</taxon>
        <taxon>Kaistiaceae</taxon>
        <taxon>Kaistia</taxon>
    </lineage>
</organism>
<dbReference type="Gene3D" id="3.40.50.300">
    <property type="entry name" value="P-loop containing nucleotide triphosphate hydrolases"/>
    <property type="match status" value="1"/>
</dbReference>
<dbReference type="OrthoDB" id="7202530at2"/>
<dbReference type="InterPro" id="IPR027417">
    <property type="entry name" value="P-loop_NTPase"/>
</dbReference>
<name>A0A1M5LMC6_9HYPH</name>
<gene>
    <name evidence="1" type="ORF">SAMN02745157_4640</name>
</gene>
<evidence type="ECO:0000313" key="2">
    <source>
        <dbReference type="Proteomes" id="UP000184485"/>
    </source>
</evidence>
<sequence length="274" mass="28587">MGTAGRVTVDALRRQVAAIERAGDGTRPLAGRRLPVDHGPVDAAIGGGLAAGVLHEILPAAVADSAAAGGFALALSLCLAPAERPLVWIRAAAAVRESGELHPDGLAALGLDPARLILVRLGDAASILRAGVEVARCAALGAVIVELYGDPKALDLTSERRLMLAAEQSGVSVILLRPGAKAAPGGAETRWRLASGQTQPLPMNAPGRPAFDLTLLRHRHGPPGGPWRLEWNRDAKRFEPLHFATETLRRDPDALPRVEPAAPAAGRALWRHAG</sequence>
<protein>
    <submittedName>
        <fullName evidence="1">Protein ImuA</fullName>
    </submittedName>
</protein>
<dbReference type="STRING" id="1122133.SAMN02745157_4640"/>
<keyword evidence="2" id="KW-1185">Reference proteome</keyword>
<evidence type="ECO:0000313" key="1">
    <source>
        <dbReference type="EMBL" id="SHG66254.1"/>
    </source>
</evidence>